<gene>
    <name evidence="1" type="ORF">PHYPO_G00100880</name>
</gene>
<dbReference type="Proteomes" id="UP000327468">
    <property type="component" value="Chromosome 2"/>
</dbReference>
<accession>A0A5N5PYC4</accession>
<sequence>MEVDVVCGKGSCPVHDRRHLLKAWQHYCNLLQLQPSYQDEAACTLEFIQREILGINPETGSKFAAGKLDKKTHGINPHVCTLLQMVMDFE</sequence>
<proteinExistence type="predicted"/>
<organism evidence="1 2">
    <name type="scientific">Pangasianodon hypophthalmus</name>
    <name type="common">Striped catfish</name>
    <name type="synonym">Helicophagus hypophthalmus</name>
    <dbReference type="NCBI Taxonomy" id="310915"/>
    <lineage>
        <taxon>Eukaryota</taxon>
        <taxon>Metazoa</taxon>
        <taxon>Chordata</taxon>
        <taxon>Craniata</taxon>
        <taxon>Vertebrata</taxon>
        <taxon>Euteleostomi</taxon>
        <taxon>Actinopterygii</taxon>
        <taxon>Neopterygii</taxon>
        <taxon>Teleostei</taxon>
        <taxon>Ostariophysi</taxon>
        <taxon>Siluriformes</taxon>
        <taxon>Pangasiidae</taxon>
        <taxon>Pangasianodon</taxon>
    </lineage>
</organism>
<comment type="caution">
    <text evidence="1">The sequence shown here is derived from an EMBL/GenBank/DDBJ whole genome shotgun (WGS) entry which is preliminary data.</text>
</comment>
<dbReference type="EMBL" id="VFJC01000003">
    <property type="protein sequence ID" value="KAB5583877.1"/>
    <property type="molecule type" value="Genomic_DNA"/>
</dbReference>
<evidence type="ECO:0000313" key="1">
    <source>
        <dbReference type="EMBL" id="KAB5583877.1"/>
    </source>
</evidence>
<keyword evidence="2" id="KW-1185">Reference proteome</keyword>
<reference evidence="1 2" key="1">
    <citation type="submission" date="2019-06" db="EMBL/GenBank/DDBJ databases">
        <title>A chromosome-scale genome assembly of the striped catfish, Pangasianodon hypophthalmus.</title>
        <authorList>
            <person name="Wen M."/>
            <person name="Zahm M."/>
            <person name="Roques C."/>
            <person name="Cabau C."/>
            <person name="Klopp C."/>
            <person name="Donnadieu C."/>
            <person name="Jouanno E."/>
            <person name="Avarre J.-C."/>
            <person name="Campet M."/>
            <person name="Ha T.T.T."/>
            <person name="Dugue R."/>
            <person name="Lampietro C."/>
            <person name="Louis A."/>
            <person name="Herpin A."/>
            <person name="Echchiki A."/>
            <person name="Berthelot C."/>
            <person name="Parey E."/>
            <person name="Roest-Crollius H."/>
            <person name="Braasch I."/>
            <person name="Postlethwait J."/>
            <person name="Bobe J."/>
            <person name="Montfort J."/>
            <person name="Bouchez O."/>
            <person name="Begum T."/>
            <person name="Schartl M."/>
            <person name="Guiguen Y."/>
        </authorList>
    </citation>
    <scope>NUCLEOTIDE SEQUENCE [LARGE SCALE GENOMIC DNA]</scope>
    <source>
        <strain evidence="1 2">Indonesia</strain>
        <tissue evidence="1">Blood</tissue>
    </source>
</reference>
<dbReference type="AlphaFoldDB" id="A0A5N5PYC4"/>
<protein>
    <submittedName>
        <fullName evidence="1">Uncharacterized protein</fullName>
    </submittedName>
</protein>
<name>A0A5N5PYC4_PANHP</name>
<evidence type="ECO:0000313" key="2">
    <source>
        <dbReference type="Proteomes" id="UP000327468"/>
    </source>
</evidence>